<name>B9TFV5_RICCO</name>
<dbReference type="Pfam" id="PF01545">
    <property type="entry name" value="Cation_efflux"/>
    <property type="match status" value="1"/>
</dbReference>
<evidence type="ECO:0000256" key="2">
    <source>
        <dbReference type="ARBA" id="ARBA00022692"/>
    </source>
</evidence>
<feature type="transmembrane region" description="Helical" evidence="5">
    <location>
        <begin position="40"/>
        <end position="61"/>
    </location>
</feature>
<dbReference type="InterPro" id="IPR027469">
    <property type="entry name" value="Cation_efflux_TMD_sf"/>
</dbReference>
<evidence type="ECO:0000256" key="1">
    <source>
        <dbReference type="ARBA" id="ARBA00004141"/>
    </source>
</evidence>
<feature type="transmembrane region" description="Helical" evidence="5">
    <location>
        <begin position="248"/>
        <end position="266"/>
    </location>
</feature>
<evidence type="ECO:0000256" key="5">
    <source>
        <dbReference type="SAM" id="Phobius"/>
    </source>
</evidence>
<dbReference type="Gene3D" id="1.20.1510.10">
    <property type="entry name" value="Cation efflux protein transmembrane domain"/>
    <property type="match status" value="1"/>
</dbReference>
<dbReference type="EMBL" id="EQ980145">
    <property type="protein sequence ID" value="EEF25259.1"/>
    <property type="molecule type" value="Genomic_DNA"/>
</dbReference>
<proteinExistence type="predicted"/>
<accession>B9TFV5</accession>
<keyword evidence="2 5" id="KW-0812">Transmembrane</keyword>
<dbReference type="PANTHER" id="PTHR32063">
    <property type="match status" value="1"/>
</dbReference>
<dbReference type="GO" id="GO:0008324">
    <property type="term" value="F:monoatomic cation transmembrane transporter activity"/>
    <property type="evidence" value="ECO:0007669"/>
    <property type="project" value="InterPro"/>
</dbReference>
<evidence type="ECO:0000256" key="4">
    <source>
        <dbReference type="ARBA" id="ARBA00023136"/>
    </source>
</evidence>
<feature type="transmembrane region" description="Helical" evidence="5">
    <location>
        <begin position="67"/>
        <end position="87"/>
    </location>
</feature>
<feature type="transmembrane region" description="Helical" evidence="5">
    <location>
        <begin position="94"/>
        <end position="112"/>
    </location>
</feature>
<keyword evidence="4 5" id="KW-0472">Membrane</keyword>
<keyword evidence="8" id="KW-1185">Reference proteome</keyword>
<evidence type="ECO:0000259" key="6">
    <source>
        <dbReference type="Pfam" id="PF01545"/>
    </source>
</evidence>
<dbReference type="InterPro" id="IPR058533">
    <property type="entry name" value="Cation_efflux_TM"/>
</dbReference>
<dbReference type="Gene3D" id="1.20.1640.10">
    <property type="entry name" value="Multidrug efflux transporter AcrB transmembrane domain"/>
    <property type="match status" value="1"/>
</dbReference>
<protein>
    <submittedName>
        <fullName evidence="7">Cation efflux protein/ zinc transporter, putative</fullName>
    </submittedName>
</protein>
<gene>
    <name evidence="7" type="ORF">RCOM_1787830</name>
</gene>
<dbReference type="AlphaFoldDB" id="B9TFV5"/>
<feature type="transmembrane region" description="Helical" evidence="5">
    <location>
        <begin position="157"/>
        <end position="176"/>
    </location>
</feature>
<dbReference type="Pfam" id="PF00873">
    <property type="entry name" value="ACR_tran"/>
    <property type="match status" value="1"/>
</dbReference>
<dbReference type="SUPFAM" id="SSF82866">
    <property type="entry name" value="Multidrug efflux transporter AcrB transmembrane domain"/>
    <property type="match status" value="1"/>
</dbReference>
<evidence type="ECO:0000313" key="8">
    <source>
        <dbReference type="Proteomes" id="UP000008311"/>
    </source>
</evidence>
<dbReference type="InterPro" id="IPR001036">
    <property type="entry name" value="Acrflvin-R"/>
</dbReference>
<dbReference type="SUPFAM" id="SSF161111">
    <property type="entry name" value="Cation efflux protein transmembrane domain-like"/>
    <property type="match status" value="1"/>
</dbReference>
<evidence type="ECO:0000256" key="3">
    <source>
        <dbReference type="ARBA" id="ARBA00022989"/>
    </source>
</evidence>
<feature type="transmembrane region" description="Helical" evidence="5">
    <location>
        <begin position="188"/>
        <end position="205"/>
    </location>
</feature>
<keyword evidence="3 5" id="KW-1133">Transmembrane helix</keyword>
<dbReference type="InParanoid" id="B9TFV5"/>
<feature type="domain" description="Cation efflux protein transmembrane" evidence="6">
    <location>
        <begin position="95"/>
        <end position="273"/>
    </location>
</feature>
<reference evidence="8" key="1">
    <citation type="journal article" date="2010" name="Nat. Biotechnol.">
        <title>Draft genome sequence of the oilseed species Ricinus communis.</title>
        <authorList>
            <person name="Chan A.P."/>
            <person name="Crabtree J."/>
            <person name="Zhao Q."/>
            <person name="Lorenzi H."/>
            <person name="Orvis J."/>
            <person name="Puiu D."/>
            <person name="Melake-Berhan A."/>
            <person name="Jones K.M."/>
            <person name="Redman J."/>
            <person name="Chen G."/>
            <person name="Cahoon E.B."/>
            <person name="Gedil M."/>
            <person name="Stanke M."/>
            <person name="Haas B.J."/>
            <person name="Wortman J.R."/>
            <person name="Fraser-Liggett C.M."/>
            <person name="Ravel J."/>
            <person name="Rabinowicz P.D."/>
        </authorList>
    </citation>
    <scope>NUCLEOTIDE SEQUENCE [LARGE SCALE GENOMIC DNA]</scope>
    <source>
        <strain evidence="8">cv. Hale</strain>
    </source>
</reference>
<dbReference type="PANTHER" id="PTHR32063:SF19">
    <property type="entry name" value="CATION EFFLUX SYSTEM PROTEIN CUSA"/>
    <property type="match status" value="1"/>
</dbReference>
<evidence type="ECO:0000313" key="7">
    <source>
        <dbReference type="EMBL" id="EEF25259.1"/>
    </source>
</evidence>
<comment type="subcellular location">
    <subcellularLocation>
        <location evidence="1">Membrane</location>
        <topology evidence="1">Multi-pass membrane protein</topology>
    </subcellularLocation>
</comment>
<sequence>MLVYLDDAIERYRAAGKLNNKEDLYSALIEGAALRVRPKAMTVAVILAGLIPILIGTGTGSEAMSRIAAPMVGGMLTAPLLSFNNLITPRYRKILWIALIANFAMFLVEVLSGWNAHSVSLMADAIDFFGDAMNYGISLAVLSMSLIWRARAALFKGITMGAFGLFVFAGAGWSFMNGKVPEPYTMGIIGLLALSVNVGVALMLYAYRDGDANMQSVWLCSRNDAIGNIAVMLAALGVFGSGSAWPDLFVAVIMAGLGLSAAVQVIKRSVSEISSTERSEGKIKTN</sequence>
<feature type="transmembrane region" description="Helical" evidence="5">
    <location>
        <begin position="132"/>
        <end position="150"/>
    </location>
</feature>
<organism evidence="7 8">
    <name type="scientific">Ricinus communis</name>
    <name type="common">Castor bean</name>
    <dbReference type="NCBI Taxonomy" id="3988"/>
    <lineage>
        <taxon>Eukaryota</taxon>
        <taxon>Viridiplantae</taxon>
        <taxon>Streptophyta</taxon>
        <taxon>Embryophyta</taxon>
        <taxon>Tracheophyta</taxon>
        <taxon>Spermatophyta</taxon>
        <taxon>Magnoliopsida</taxon>
        <taxon>eudicotyledons</taxon>
        <taxon>Gunneridae</taxon>
        <taxon>Pentapetalae</taxon>
        <taxon>rosids</taxon>
        <taxon>fabids</taxon>
        <taxon>Malpighiales</taxon>
        <taxon>Euphorbiaceae</taxon>
        <taxon>Acalyphoideae</taxon>
        <taxon>Acalypheae</taxon>
        <taxon>Ricinus</taxon>
    </lineage>
</organism>
<feature type="transmembrane region" description="Helical" evidence="5">
    <location>
        <begin position="225"/>
        <end position="242"/>
    </location>
</feature>
<dbReference type="GO" id="GO:0016020">
    <property type="term" value="C:membrane"/>
    <property type="evidence" value="ECO:0007669"/>
    <property type="project" value="UniProtKB-SubCell"/>
</dbReference>
<dbReference type="Proteomes" id="UP000008311">
    <property type="component" value="Unassembled WGS sequence"/>
</dbReference>